<proteinExistence type="inferred from homology"/>
<comment type="similarity">
    <text evidence="2">Belongs to the ustYa family.</text>
</comment>
<feature type="transmembrane region" description="Helical" evidence="4">
    <location>
        <begin position="43"/>
        <end position="65"/>
    </location>
</feature>
<dbReference type="GO" id="GO:0043386">
    <property type="term" value="P:mycotoxin biosynthetic process"/>
    <property type="evidence" value="ECO:0007669"/>
    <property type="project" value="InterPro"/>
</dbReference>
<dbReference type="EMBL" id="KV441558">
    <property type="protein sequence ID" value="OAG01030.1"/>
    <property type="molecule type" value="Genomic_DNA"/>
</dbReference>
<dbReference type="GeneID" id="28768694"/>
<gene>
    <name evidence="5" type="ORF">CC84DRAFT_1263089</name>
</gene>
<evidence type="ECO:0000256" key="3">
    <source>
        <dbReference type="SAM" id="MobiDB-lite"/>
    </source>
</evidence>
<keyword evidence="6" id="KW-1185">Reference proteome</keyword>
<dbReference type="RefSeq" id="XP_018031395.1">
    <property type="nucleotide sequence ID" value="XM_018185208.1"/>
</dbReference>
<dbReference type="Proteomes" id="UP000077069">
    <property type="component" value="Unassembled WGS sequence"/>
</dbReference>
<keyword evidence="4" id="KW-0472">Membrane</keyword>
<dbReference type="OrthoDB" id="3687641at2759"/>
<organism evidence="5 6">
    <name type="scientific">Paraphaeosphaeria sporulosa</name>
    <dbReference type="NCBI Taxonomy" id="1460663"/>
    <lineage>
        <taxon>Eukaryota</taxon>
        <taxon>Fungi</taxon>
        <taxon>Dikarya</taxon>
        <taxon>Ascomycota</taxon>
        <taxon>Pezizomycotina</taxon>
        <taxon>Dothideomycetes</taxon>
        <taxon>Pleosporomycetidae</taxon>
        <taxon>Pleosporales</taxon>
        <taxon>Massarineae</taxon>
        <taxon>Didymosphaeriaceae</taxon>
        <taxon>Paraphaeosphaeria</taxon>
    </lineage>
</organism>
<evidence type="ECO:0000256" key="2">
    <source>
        <dbReference type="ARBA" id="ARBA00035112"/>
    </source>
</evidence>
<dbReference type="InterPro" id="IPR021765">
    <property type="entry name" value="UstYa-like"/>
</dbReference>
<reference evidence="5 6" key="1">
    <citation type="submission" date="2016-05" db="EMBL/GenBank/DDBJ databases">
        <title>Comparative analysis of secretome profiles of manganese(II)-oxidizing ascomycete fungi.</title>
        <authorList>
            <consortium name="DOE Joint Genome Institute"/>
            <person name="Zeiner C.A."/>
            <person name="Purvine S.O."/>
            <person name="Zink E.M."/>
            <person name="Wu S."/>
            <person name="Pasa-Tolic L."/>
            <person name="Chaput D.L."/>
            <person name="Haridas S."/>
            <person name="Grigoriev I.V."/>
            <person name="Santelli C.M."/>
            <person name="Hansel C.M."/>
        </authorList>
    </citation>
    <scope>NUCLEOTIDE SEQUENCE [LARGE SCALE GENOMIC DNA]</scope>
    <source>
        <strain evidence="5 6">AP3s5-JAC2a</strain>
    </source>
</reference>
<dbReference type="Pfam" id="PF11807">
    <property type="entry name" value="UstYa"/>
    <property type="match status" value="1"/>
</dbReference>
<comment type="pathway">
    <text evidence="1">Mycotoxin biosynthesis.</text>
</comment>
<protein>
    <submittedName>
        <fullName evidence="5">Uncharacterized protein</fullName>
    </submittedName>
</protein>
<sequence length="252" mass="28703">MGGNMEEHSEPLLDSARASSPDMEDGTMREKSYTCTGFYEKKAFIWASAMWFTGSLLLFASALLLHTRSRGGHFEIYSPVQDHIRYKTVVFDGSLGKKSIYMEDPSPAVDAAWEDLYDFGISWLHPHEASLLPNATARLYEQPQNYVTGLDVFHQLHCLNLLRKRLYPAYYVNDTDVHFAHCLDQLRQSIMCSSDTATIPWSWSRSKKRLVASAETVHMCRDFEGVRGWARGRRVEGGFRKDVYVEGSAISD</sequence>
<dbReference type="STRING" id="1460663.A0A177C2Y7"/>
<evidence type="ECO:0000256" key="4">
    <source>
        <dbReference type="SAM" id="Phobius"/>
    </source>
</evidence>
<dbReference type="PANTHER" id="PTHR33365">
    <property type="entry name" value="YALI0B05434P"/>
    <property type="match status" value="1"/>
</dbReference>
<accession>A0A177C2Y7</accession>
<keyword evidence="4" id="KW-0812">Transmembrane</keyword>
<evidence type="ECO:0000256" key="1">
    <source>
        <dbReference type="ARBA" id="ARBA00004685"/>
    </source>
</evidence>
<name>A0A177C2Y7_9PLEO</name>
<evidence type="ECO:0000313" key="5">
    <source>
        <dbReference type="EMBL" id="OAG01030.1"/>
    </source>
</evidence>
<dbReference type="InParanoid" id="A0A177C2Y7"/>
<evidence type="ECO:0000313" key="6">
    <source>
        <dbReference type="Proteomes" id="UP000077069"/>
    </source>
</evidence>
<feature type="region of interest" description="Disordered" evidence="3">
    <location>
        <begin position="1"/>
        <end position="28"/>
    </location>
</feature>
<dbReference type="PANTHER" id="PTHR33365:SF4">
    <property type="entry name" value="CYCLOCHLOROTINE BIOSYNTHESIS PROTEIN O"/>
    <property type="match status" value="1"/>
</dbReference>
<dbReference type="AlphaFoldDB" id="A0A177C2Y7"/>
<keyword evidence="4" id="KW-1133">Transmembrane helix</keyword>
<feature type="compositionally biased region" description="Basic and acidic residues" evidence="3">
    <location>
        <begin position="1"/>
        <end position="11"/>
    </location>
</feature>